<dbReference type="Pfam" id="PF23195">
    <property type="entry name" value="UBQLN1"/>
    <property type="match status" value="1"/>
</dbReference>
<proteinExistence type="predicted"/>
<feature type="region of interest" description="Disordered" evidence="1">
    <location>
        <begin position="161"/>
        <end position="182"/>
    </location>
</feature>
<evidence type="ECO:0000256" key="1">
    <source>
        <dbReference type="SAM" id="MobiDB-lite"/>
    </source>
</evidence>
<feature type="compositionally biased region" description="Polar residues" evidence="1">
    <location>
        <begin position="126"/>
        <end position="139"/>
    </location>
</feature>
<keyword evidence="3" id="KW-1185">Reference proteome</keyword>
<organism evidence="2">
    <name type="scientific">Blastocystis hominis</name>
    <dbReference type="NCBI Taxonomy" id="12968"/>
    <lineage>
        <taxon>Eukaryota</taxon>
        <taxon>Sar</taxon>
        <taxon>Stramenopiles</taxon>
        <taxon>Bigyra</taxon>
        <taxon>Opalozoa</taxon>
        <taxon>Opalinata</taxon>
        <taxon>Blastocystidae</taxon>
        <taxon>Blastocystis</taxon>
    </lineage>
</organism>
<feature type="region of interest" description="Disordered" evidence="1">
    <location>
        <begin position="109"/>
        <end position="146"/>
    </location>
</feature>
<dbReference type="GeneID" id="24922328"/>
<dbReference type="AlphaFoldDB" id="D8LX79"/>
<sequence>MSSYPNLVKIAVESPLIQDILSDINLTRSLIMTNPIIVELMELNPDFYEYLMNDDKLGELVNIFSNPTSYDDFPRTKQVILHLVESRIGHQLQFTEEYNQRMNHLNPHSEGISHNHPQEMEARFSSPETGQSTPENNFFSPEPNGNGRIYFHSASIPSFSLHSQQTSSMSQPSGKVLPRKSLSARHLRRKEFSWDFQKSASVNHLRSTDSGLPNLWQDSSQESTPDPSQDPLVEQEREEHINLLCQIIANHPNIVYFFMKKTRIYKEIEQKSPGLLCKVLSPARLKMLSNPEMVRSIIRMDHAK</sequence>
<reference evidence="2" key="1">
    <citation type="submission" date="2010-02" db="EMBL/GenBank/DDBJ databases">
        <title>Sequencing and annotation of the Blastocystis hominis genome.</title>
        <authorList>
            <person name="Wincker P."/>
        </authorList>
    </citation>
    <scope>NUCLEOTIDE SEQUENCE</scope>
    <source>
        <strain evidence="2">Singapore isolate B</strain>
    </source>
</reference>
<gene>
    <name evidence="2" type="ORF">GSBLH_T00006203001</name>
</gene>
<feature type="region of interest" description="Disordered" evidence="1">
    <location>
        <begin position="205"/>
        <end position="235"/>
    </location>
</feature>
<dbReference type="Proteomes" id="UP000008312">
    <property type="component" value="Unassembled WGS sequence"/>
</dbReference>
<evidence type="ECO:0000313" key="3">
    <source>
        <dbReference type="Proteomes" id="UP000008312"/>
    </source>
</evidence>
<feature type="compositionally biased region" description="Polar residues" evidence="1">
    <location>
        <begin position="205"/>
        <end position="227"/>
    </location>
</feature>
<dbReference type="RefSeq" id="XP_012894922.1">
    <property type="nucleotide sequence ID" value="XM_013039468.1"/>
</dbReference>
<accession>D8LX79</accession>
<name>D8LX79_BLAHO</name>
<dbReference type="OrthoDB" id="267397at2759"/>
<feature type="compositionally biased region" description="Polar residues" evidence="1">
    <location>
        <begin position="161"/>
        <end position="173"/>
    </location>
</feature>
<dbReference type="InParanoid" id="D8LX79"/>
<dbReference type="EMBL" id="FN668639">
    <property type="protein sequence ID" value="CBK20874.2"/>
    <property type="molecule type" value="Genomic_DNA"/>
</dbReference>
<feature type="compositionally biased region" description="Basic and acidic residues" evidence="1">
    <location>
        <begin position="111"/>
        <end position="122"/>
    </location>
</feature>
<protein>
    <submittedName>
        <fullName evidence="2">Uncharacterized protein</fullName>
    </submittedName>
</protein>
<evidence type="ECO:0000313" key="2">
    <source>
        <dbReference type="EMBL" id="CBK20874.2"/>
    </source>
</evidence>